<sequence length="162" mass="17899">ETARVHFRKTRTLYDWCPHALWPCHRTCQTKISAPNLLLPYSFFAGTFWVAPNLPRATRVRASGLRPIYMSPQQGRLNHIGELGDRLGRQGPRGAKQVRLGAAAWAGSILGAVTLPKLRFCSFLGFTAYVPIGSRCEENKMAAPLNQVSGIPVPGLKTLDFP</sequence>
<dbReference type="EMBL" id="CADCXU010008874">
    <property type="protein sequence ID" value="CAA9999486.1"/>
    <property type="molecule type" value="Genomic_DNA"/>
</dbReference>
<dbReference type="Proteomes" id="UP000479000">
    <property type="component" value="Unassembled WGS sequence"/>
</dbReference>
<name>A0A6H5GAU5_9HEMI</name>
<proteinExistence type="predicted"/>
<reference evidence="1 3" key="1">
    <citation type="submission" date="2020-02" db="EMBL/GenBank/DDBJ databases">
        <authorList>
            <person name="Ferguson B K."/>
        </authorList>
    </citation>
    <scope>NUCLEOTIDE SEQUENCE [LARGE SCALE GENOMIC DNA]</scope>
</reference>
<evidence type="ECO:0000313" key="3">
    <source>
        <dbReference type="Proteomes" id="UP000479000"/>
    </source>
</evidence>
<evidence type="ECO:0000313" key="1">
    <source>
        <dbReference type="EMBL" id="CAA9999486.1"/>
    </source>
</evidence>
<protein>
    <submittedName>
        <fullName evidence="1">Uncharacterized protein</fullName>
    </submittedName>
</protein>
<evidence type="ECO:0000313" key="2">
    <source>
        <dbReference type="EMBL" id="CAA9999489.1"/>
    </source>
</evidence>
<feature type="non-terminal residue" evidence="1">
    <location>
        <position position="1"/>
    </location>
</feature>
<organism evidence="1 3">
    <name type="scientific">Nesidiocoris tenuis</name>
    <dbReference type="NCBI Taxonomy" id="355587"/>
    <lineage>
        <taxon>Eukaryota</taxon>
        <taxon>Metazoa</taxon>
        <taxon>Ecdysozoa</taxon>
        <taxon>Arthropoda</taxon>
        <taxon>Hexapoda</taxon>
        <taxon>Insecta</taxon>
        <taxon>Pterygota</taxon>
        <taxon>Neoptera</taxon>
        <taxon>Paraneoptera</taxon>
        <taxon>Hemiptera</taxon>
        <taxon>Heteroptera</taxon>
        <taxon>Panheteroptera</taxon>
        <taxon>Cimicomorpha</taxon>
        <taxon>Miridae</taxon>
        <taxon>Dicyphina</taxon>
        <taxon>Nesidiocoris</taxon>
    </lineage>
</organism>
<dbReference type="AlphaFoldDB" id="A0A6H5GAU5"/>
<dbReference type="EMBL" id="CADCXU010008876">
    <property type="protein sequence ID" value="CAA9999489.1"/>
    <property type="molecule type" value="Genomic_DNA"/>
</dbReference>
<keyword evidence="3" id="KW-1185">Reference proteome</keyword>
<gene>
    <name evidence="1" type="ORF">NTEN_LOCUS5769</name>
    <name evidence="2" type="ORF">NTEN_LOCUS5772</name>
</gene>
<accession>A0A6H5GAU5</accession>